<feature type="domain" description="Acetyl xylan esterase" evidence="1">
    <location>
        <begin position="88"/>
        <end position="232"/>
    </location>
</feature>
<dbReference type="SUPFAM" id="SSF53474">
    <property type="entry name" value="alpha/beta-Hydrolases"/>
    <property type="match status" value="2"/>
</dbReference>
<evidence type="ECO:0000313" key="3">
    <source>
        <dbReference type="Proteomes" id="UP001204798"/>
    </source>
</evidence>
<protein>
    <submittedName>
        <fullName evidence="2">Dienelactone hydrolase</fullName>
    </submittedName>
</protein>
<dbReference type="RefSeq" id="WP_259099601.1">
    <property type="nucleotide sequence ID" value="NZ_CP130454.1"/>
</dbReference>
<dbReference type="InterPro" id="IPR029058">
    <property type="entry name" value="AB_hydrolase_fold"/>
</dbReference>
<dbReference type="PANTHER" id="PTHR22946:SF8">
    <property type="entry name" value="ACETYL XYLAN ESTERASE DOMAIN-CONTAINING PROTEIN"/>
    <property type="match status" value="1"/>
</dbReference>
<accession>A0ABT2ER20</accession>
<keyword evidence="3" id="KW-1185">Reference proteome</keyword>
<dbReference type="Gene3D" id="3.40.50.1820">
    <property type="entry name" value="alpha/beta hydrolase"/>
    <property type="match status" value="2"/>
</dbReference>
<evidence type="ECO:0000259" key="1">
    <source>
        <dbReference type="Pfam" id="PF05448"/>
    </source>
</evidence>
<comment type="caution">
    <text evidence="2">The sequence shown here is derived from an EMBL/GenBank/DDBJ whole genome shotgun (WGS) entry which is preliminary data.</text>
</comment>
<dbReference type="PANTHER" id="PTHR22946">
    <property type="entry name" value="DIENELACTONE HYDROLASE DOMAIN-CONTAINING PROTEIN-RELATED"/>
    <property type="match status" value="1"/>
</dbReference>
<dbReference type="InterPro" id="IPR008391">
    <property type="entry name" value="AXE1_dom"/>
</dbReference>
<sequence length="669" mass="75005">MWLGLLLGVMAMAGASLNEQDARLSNVRHLNLRYDLPTYKSADEWLQRAKLLRLQVQIACGLFPQIPKPPLNPRRIVCYEDEDVVVERVVLETLPNFYLTGNLYCPKKGKPPFPAVLHPHGHVPQPEGRLYERERIRAMAMAKLGFVVFAYDMVGYGDQFQVVHRAPETPQEHLWAISKGGIQTWNSIRALDFLLSLPEVDKKRIGCCGSSGGGTQTFLLAAVEDRLALAVPTKMVSAHMQGGCICENPPLLRIDTCNPEIVALFAPKPLLLISDDGDWTKETPRYEFPFVQSIYRLLGAEDRCANAHFSEGHDFAQSSREAYYSWAVRWLKNDGKPLSEPVKEPTMQLPEAQRFRVWGDDLPKPHNAVTWDALVEWLKGQANSVIEGMRPTDKKSLQQFQRLMRPALQVTLAVSVPTAEQIVATHAEQKEVNGLLMARMWLGRKGVGDKIPSVFVPLSNPPAKKQLRREVILLVSEKGAASEVWNGEGESAELVKLLTRFDVMAIDAFRTGMVSGERKTDVQFFVTYNRTDDAERIQDIVTAITHLRQEYDRVHIVGIGAAGLWVLMAAAVVELDGKIVVDANRFDANDDNEFVKRLFVPCLRRIGDLRTALALIAPRPLLVHNIHPNFPRNWAESAYSAANATQRLLLSEKPIAAKQISDWLISPAK</sequence>
<dbReference type="Proteomes" id="UP001204798">
    <property type="component" value="Unassembled WGS sequence"/>
</dbReference>
<proteinExistence type="predicted"/>
<reference evidence="2 3" key="1">
    <citation type="submission" date="2022-08" db="EMBL/GenBank/DDBJ databases">
        <title>Bacterial and archaeal communities from various locations to study Microbial Dark Matter (Phase II).</title>
        <authorList>
            <person name="Stepanauskas R."/>
        </authorList>
    </citation>
    <scope>NUCLEOTIDE SEQUENCE [LARGE SCALE GENOMIC DNA]</scope>
    <source>
        <strain evidence="2 3">PD1</strain>
    </source>
</reference>
<gene>
    <name evidence="2" type="ORF">M2350_002847</name>
</gene>
<dbReference type="EMBL" id="JANUCP010000005">
    <property type="protein sequence ID" value="MCS3920418.1"/>
    <property type="molecule type" value="Genomic_DNA"/>
</dbReference>
<dbReference type="GO" id="GO:0016787">
    <property type="term" value="F:hydrolase activity"/>
    <property type="evidence" value="ECO:0007669"/>
    <property type="project" value="UniProtKB-KW"/>
</dbReference>
<dbReference type="Pfam" id="PF05448">
    <property type="entry name" value="AXE1"/>
    <property type="match status" value="1"/>
</dbReference>
<dbReference type="InterPro" id="IPR050261">
    <property type="entry name" value="FrsA_esterase"/>
</dbReference>
<keyword evidence="2" id="KW-0378">Hydrolase</keyword>
<evidence type="ECO:0000313" key="2">
    <source>
        <dbReference type="EMBL" id="MCS3920418.1"/>
    </source>
</evidence>
<organism evidence="2 3">
    <name type="scientific">Candidatus Fervidibacter sacchari</name>
    <dbReference type="NCBI Taxonomy" id="1448929"/>
    <lineage>
        <taxon>Bacteria</taxon>
        <taxon>Candidatus Fervidibacterota</taxon>
        <taxon>Candidatus Fervidibacter</taxon>
    </lineage>
</organism>
<name>A0ABT2ER20_9BACT</name>